<dbReference type="InterPro" id="IPR050697">
    <property type="entry name" value="Adenylyl/Guanylyl_Cyclase_3/4"/>
</dbReference>
<dbReference type="RefSeq" id="WP_248153497.1">
    <property type="nucleotide sequence ID" value="NZ_JALNMJ010000005.1"/>
</dbReference>
<dbReference type="SMART" id="SM00044">
    <property type="entry name" value="CYCc"/>
    <property type="match status" value="1"/>
</dbReference>
<comment type="caution">
    <text evidence="2">The sequence shown here is derived from an EMBL/GenBank/DDBJ whole genome shotgun (WGS) entry which is preliminary data.</text>
</comment>
<dbReference type="InterPro" id="IPR001054">
    <property type="entry name" value="A/G_cyclase"/>
</dbReference>
<proteinExistence type="predicted"/>
<dbReference type="Proteomes" id="UP001431221">
    <property type="component" value="Unassembled WGS sequence"/>
</dbReference>
<accession>A0ABT0GSU4</accession>
<name>A0ABT0GSU4_9HYPH</name>
<dbReference type="PANTHER" id="PTHR43081:SF11">
    <property type="entry name" value="BLR2264 PROTEIN"/>
    <property type="match status" value="1"/>
</dbReference>
<dbReference type="InterPro" id="IPR029787">
    <property type="entry name" value="Nucleotide_cyclase"/>
</dbReference>
<dbReference type="CDD" id="cd07302">
    <property type="entry name" value="CHD"/>
    <property type="match status" value="1"/>
</dbReference>
<evidence type="ECO:0000313" key="3">
    <source>
        <dbReference type="Proteomes" id="UP001431221"/>
    </source>
</evidence>
<dbReference type="SUPFAM" id="SSF55073">
    <property type="entry name" value="Nucleotide cyclase"/>
    <property type="match status" value="1"/>
</dbReference>
<dbReference type="PROSITE" id="PS50125">
    <property type="entry name" value="GUANYLATE_CYCLASE_2"/>
    <property type="match status" value="1"/>
</dbReference>
<organism evidence="2 3">
    <name type="scientific">Roseibium sediminicola</name>
    <dbReference type="NCBI Taxonomy" id="2933272"/>
    <lineage>
        <taxon>Bacteria</taxon>
        <taxon>Pseudomonadati</taxon>
        <taxon>Pseudomonadota</taxon>
        <taxon>Alphaproteobacteria</taxon>
        <taxon>Hyphomicrobiales</taxon>
        <taxon>Stappiaceae</taxon>
        <taxon>Roseibium</taxon>
    </lineage>
</organism>
<sequence>MISMAEIDGIEDWLIGQALGTPDMAAMFGEMCERLRQCHVPIDRAMLAWSTLHPLIEAEIAFWESGNAVQHETIAHSEEESEDWLKSPVRAVLVSGEPMLRRRLTNANAPMEFPLLERLAETGYTDYMVVPTPFDIPSIPSEFNSTGLVVSWATREPAGFSDEALTAINYIQRRLALAARATLEGQISRTIAETYLGKIAGNKVLSGQIRHGDGETIDAVIFFSDMRNSTAIAEFLGPDAYLSFLNTYFEATAGAILDRGGEVLDFIGDAVLGVFPIGPQDLDDAIRSAIATADESRNRLRALNADPALAHPLQAGIALSVGSVMFGNIGVAHRLTFSVIGQTVHAAARIESLTKSVGTDVLMTEDIARLAGTRSQPVGSFELSGFTDPQPLFTLAEESSATPS</sequence>
<evidence type="ECO:0000259" key="1">
    <source>
        <dbReference type="PROSITE" id="PS50125"/>
    </source>
</evidence>
<keyword evidence="3" id="KW-1185">Reference proteome</keyword>
<protein>
    <submittedName>
        <fullName evidence="2">Adenylate/guanylate cyclase domain-containing protein</fullName>
    </submittedName>
</protein>
<reference evidence="2" key="1">
    <citation type="submission" date="2022-04" db="EMBL/GenBank/DDBJ databases">
        <title>Roseibium sp. CAU 1639 isolated from mud.</title>
        <authorList>
            <person name="Kim W."/>
        </authorList>
    </citation>
    <scope>NUCLEOTIDE SEQUENCE</scope>
    <source>
        <strain evidence="2">CAU 1639</strain>
    </source>
</reference>
<dbReference type="Pfam" id="PF00211">
    <property type="entry name" value="Guanylate_cyc"/>
    <property type="match status" value="1"/>
</dbReference>
<feature type="domain" description="Guanylate cyclase" evidence="1">
    <location>
        <begin position="220"/>
        <end position="351"/>
    </location>
</feature>
<dbReference type="PANTHER" id="PTHR43081">
    <property type="entry name" value="ADENYLATE CYCLASE, TERMINAL-DIFFERENTIATION SPECIFIC-RELATED"/>
    <property type="match status" value="1"/>
</dbReference>
<dbReference type="EMBL" id="JALNMJ010000005">
    <property type="protein sequence ID" value="MCK7612514.1"/>
    <property type="molecule type" value="Genomic_DNA"/>
</dbReference>
<evidence type="ECO:0000313" key="2">
    <source>
        <dbReference type="EMBL" id="MCK7612514.1"/>
    </source>
</evidence>
<gene>
    <name evidence="2" type="ORF">M0H32_10110</name>
</gene>
<dbReference type="Gene3D" id="3.30.70.1230">
    <property type="entry name" value="Nucleotide cyclase"/>
    <property type="match status" value="1"/>
</dbReference>